<reference evidence="3" key="1">
    <citation type="submission" date="2017-09" db="EMBL/GenBank/DDBJ databases">
        <title>Depth-based differentiation of microbial function through sediment-hosted aquifers and enrichment of novel symbionts in the deep terrestrial subsurface.</title>
        <authorList>
            <person name="Probst A.J."/>
            <person name="Ladd B."/>
            <person name="Jarett J.K."/>
            <person name="Geller-Mcgrath D.E."/>
            <person name="Sieber C.M.K."/>
            <person name="Emerson J.B."/>
            <person name="Anantharaman K."/>
            <person name="Thomas B.C."/>
            <person name="Malmstrom R."/>
            <person name="Stieglmeier M."/>
            <person name="Klingl A."/>
            <person name="Woyke T."/>
            <person name="Ryan C.M."/>
            <person name="Banfield J.F."/>
        </authorList>
    </citation>
    <scope>NUCLEOTIDE SEQUENCE [LARGE SCALE GENOMIC DNA]</scope>
</reference>
<dbReference type="Proteomes" id="UP000231474">
    <property type="component" value="Unassembled WGS sequence"/>
</dbReference>
<proteinExistence type="predicted"/>
<feature type="transmembrane region" description="Helical" evidence="1">
    <location>
        <begin position="151"/>
        <end position="169"/>
    </location>
</feature>
<comment type="caution">
    <text evidence="2">The sequence shown here is derived from an EMBL/GenBank/DDBJ whole genome shotgun (WGS) entry which is preliminary data.</text>
</comment>
<protein>
    <submittedName>
        <fullName evidence="2">Uncharacterized protein</fullName>
    </submittedName>
</protein>
<dbReference type="EMBL" id="PFEK01000020">
    <property type="protein sequence ID" value="PJE67685.1"/>
    <property type="molecule type" value="Genomic_DNA"/>
</dbReference>
<name>A0A2M8L429_9BACT</name>
<keyword evidence="1" id="KW-1133">Transmembrane helix</keyword>
<sequence>MLPKFLTPKKLAFLLIVFCLLLIASIKPIHAFAPDTDYFQFEQAVFKTQEMNLESFVFANLNNLVNSLIGKIFGCISCREGKPLFGERPDGAVGSLAFLIAAPYSYQPASGIDYLAYLEKKINPAQPAYAQGIGFEEMRPLMDIWKIFRDISYVFFVIAFVFIGFAIMFRVKISPQAVITIQSAIPRIVICLILVTFSYAIVGFLMDIVWIINNILLNIFGKLFYDLGDVFQPGKGILTIGGPTTSAGWLFFRMFGITLLPTVLAFLTFMLTVLIITIILAAVSIPAGGVAGWVAVGISGVIILLYAIILLIALLRTFWVLIKTYANIILALIFAPFVILMGVMPGSNAIGSWFRNLIANLAVLPTVLVMVLVSSYLICATWAKYWIY</sequence>
<feature type="transmembrane region" description="Helical" evidence="1">
    <location>
        <begin position="264"/>
        <end position="285"/>
    </location>
</feature>
<dbReference type="AlphaFoldDB" id="A0A2M8L429"/>
<keyword evidence="1" id="KW-0472">Membrane</keyword>
<feature type="transmembrane region" description="Helical" evidence="1">
    <location>
        <begin position="232"/>
        <end position="252"/>
    </location>
</feature>
<organism evidence="2 3">
    <name type="scientific">Candidatus Shapirobacteria bacterium CG10_big_fil_rev_8_21_14_0_10_40_9</name>
    <dbReference type="NCBI Taxonomy" id="1974888"/>
    <lineage>
        <taxon>Bacteria</taxon>
        <taxon>Candidatus Shapironibacteriota</taxon>
    </lineage>
</organism>
<feature type="non-terminal residue" evidence="2">
    <location>
        <position position="388"/>
    </location>
</feature>
<evidence type="ECO:0000313" key="2">
    <source>
        <dbReference type="EMBL" id="PJE67685.1"/>
    </source>
</evidence>
<evidence type="ECO:0000256" key="1">
    <source>
        <dbReference type="SAM" id="Phobius"/>
    </source>
</evidence>
<keyword evidence="1" id="KW-0812">Transmembrane</keyword>
<feature type="transmembrane region" description="Helical" evidence="1">
    <location>
        <begin position="189"/>
        <end position="212"/>
    </location>
</feature>
<evidence type="ECO:0000313" key="3">
    <source>
        <dbReference type="Proteomes" id="UP000231474"/>
    </source>
</evidence>
<feature type="transmembrane region" description="Helical" evidence="1">
    <location>
        <begin position="291"/>
        <end position="313"/>
    </location>
</feature>
<feature type="transmembrane region" description="Helical" evidence="1">
    <location>
        <begin position="357"/>
        <end position="383"/>
    </location>
</feature>
<gene>
    <name evidence="2" type="ORF">COU95_01090</name>
</gene>
<accession>A0A2M8L429</accession>
<feature type="transmembrane region" description="Helical" evidence="1">
    <location>
        <begin position="325"/>
        <end position="345"/>
    </location>
</feature>